<evidence type="ECO:0000313" key="1">
    <source>
        <dbReference type="EMBL" id="CAG1835023.1"/>
    </source>
</evidence>
<proteinExistence type="predicted"/>
<name>A0A804KJ03_MUSAM</name>
<dbReference type="AlphaFoldDB" id="A0A804KJ03"/>
<dbReference type="InParanoid" id="A0A804KJ03"/>
<dbReference type="Gramene" id="Ma09_t12920.1">
    <property type="protein sequence ID" value="Ma09_p12920.1"/>
    <property type="gene ID" value="Ma09_g12920"/>
</dbReference>
<keyword evidence="3" id="KW-1185">Reference proteome</keyword>
<reference evidence="2" key="2">
    <citation type="submission" date="2021-05" db="UniProtKB">
        <authorList>
            <consortium name="EnsemblPlants"/>
        </authorList>
    </citation>
    <scope>IDENTIFICATION</scope>
    <source>
        <strain evidence="2">subsp. malaccensis</strain>
    </source>
</reference>
<accession>A0A804KJ03</accession>
<evidence type="ECO:0000313" key="2">
    <source>
        <dbReference type="EnsemblPlants" id="Ma09_p12920.1"/>
    </source>
</evidence>
<dbReference type="Proteomes" id="UP000012960">
    <property type="component" value="Unplaced"/>
</dbReference>
<organism evidence="2 3">
    <name type="scientific">Musa acuminata subsp. malaccensis</name>
    <name type="common">Wild banana</name>
    <name type="synonym">Musa malaccensis</name>
    <dbReference type="NCBI Taxonomy" id="214687"/>
    <lineage>
        <taxon>Eukaryota</taxon>
        <taxon>Viridiplantae</taxon>
        <taxon>Streptophyta</taxon>
        <taxon>Embryophyta</taxon>
        <taxon>Tracheophyta</taxon>
        <taxon>Spermatophyta</taxon>
        <taxon>Magnoliopsida</taxon>
        <taxon>Liliopsida</taxon>
        <taxon>Zingiberales</taxon>
        <taxon>Musaceae</taxon>
        <taxon>Musa</taxon>
    </lineage>
</organism>
<reference evidence="1" key="1">
    <citation type="submission" date="2021-03" db="EMBL/GenBank/DDBJ databases">
        <authorList>
            <consortium name="Genoscope - CEA"/>
            <person name="William W."/>
        </authorList>
    </citation>
    <scope>NUCLEOTIDE SEQUENCE</scope>
    <source>
        <strain evidence="1">Doubled-haploid Pahang</strain>
    </source>
</reference>
<gene>
    <name evidence="1" type="ORF">GSMUA_231280.1</name>
</gene>
<sequence length="35" mass="3860">MKALPCLHFKLCCGRNPPPALTVLIAKQSFFETAI</sequence>
<evidence type="ECO:0000313" key="3">
    <source>
        <dbReference type="Proteomes" id="UP000012960"/>
    </source>
</evidence>
<dbReference type="EnsemblPlants" id="Ma09_t12920.1">
    <property type="protein sequence ID" value="Ma09_p12920.1"/>
    <property type="gene ID" value="Ma09_g12920"/>
</dbReference>
<dbReference type="EMBL" id="HG996474">
    <property type="protein sequence ID" value="CAG1835023.1"/>
    <property type="molecule type" value="Genomic_DNA"/>
</dbReference>
<protein>
    <submittedName>
        <fullName evidence="1">(wild Malaysian banana) hypothetical protein</fullName>
    </submittedName>
</protein>